<dbReference type="InterPro" id="IPR024524">
    <property type="entry name" value="DUF3800"/>
</dbReference>
<dbReference type="Pfam" id="PF12686">
    <property type="entry name" value="DUF3800"/>
    <property type="match status" value="1"/>
</dbReference>
<dbReference type="eggNOG" id="ENOG502ZEDF">
    <property type="taxonomic scope" value="Bacteria"/>
</dbReference>
<evidence type="ECO:0008006" key="3">
    <source>
        <dbReference type="Google" id="ProtNLM"/>
    </source>
</evidence>
<comment type="caution">
    <text evidence="1">The sequence shown here is derived from an EMBL/GenBank/DDBJ whole genome shotgun (WGS) entry which is preliminary data.</text>
</comment>
<name>F0BC09_9XANT</name>
<dbReference type="EMBL" id="AEQV01000046">
    <property type="protein sequence ID" value="EGD09992.1"/>
    <property type="molecule type" value="Genomic_DNA"/>
</dbReference>
<evidence type="ECO:0000313" key="1">
    <source>
        <dbReference type="EMBL" id="EGD09992.1"/>
    </source>
</evidence>
<gene>
    <name evidence="1" type="ORF">XVE_1633</name>
</gene>
<organism evidence="1 2">
    <name type="scientific">Xanthomonas vesicatoria ATCC 35937</name>
    <dbReference type="NCBI Taxonomy" id="925775"/>
    <lineage>
        <taxon>Bacteria</taxon>
        <taxon>Pseudomonadati</taxon>
        <taxon>Pseudomonadota</taxon>
        <taxon>Gammaproteobacteria</taxon>
        <taxon>Lysobacterales</taxon>
        <taxon>Lysobacteraceae</taxon>
        <taxon>Xanthomonas</taxon>
    </lineage>
</organism>
<dbReference type="Proteomes" id="UP000003299">
    <property type="component" value="Unassembled WGS sequence"/>
</dbReference>
<dbReference type="AlphaFoldDB" id="F0BC09"/>
<reference evidence="1 2" key="1">
    <citation type="journal article" date="2011" name="BMC Genomics">
        <title>Comparative genomics reveals diversity among xanthomonads infecting tomato and pepper.</title>
        <authorList>
            <person name="Potnis N."/>
            <person name="Krasileva K."/>
            <person name="Chow V."/>
            <person name="Almeida N.F."/>
            <person name="Patil P.B."/>
            <person name="Ryan R.P."/>
            <person name="Sharlach M."/>
            <person name="Behlau F."/>
            <person name="Dow J.M."/>
            <person name="Momol M.T."/>
            <person name="White F.F."/>
            <person name="Preston J.F."/>
            <person name="Vinatzer B.A."/>
            <person name="Koebnik R."/>
            <person name="Setubal J.C."/>
            <person name="Norman D.J."/>
            <person name="Staskawicz B.J."/>
            <person name="Jones J.B."/>
        </authorList>
    </citation>
    <scope>NUCLEOTIDE SEQUENCE [LARGE SCALE GENOMIC DNA]</scope>
    <source>
        <strain evidence="1 2">ATCC 35937</strain>
    </source>
</reference>
<accession>F0BC09</accession>
<evidence type="ECO:0000313" key="2">
    <source>
        <dbReference type="Proteomes" id="UP000003299"/>
    </source>
</evidence>
<sequence>MLAYEVQKSGKHPAHWEKKGGSLFTLTNVEKYRELRAATYRIFNRIKQDGGFIFYVGIEKDQSPDTSNAKGLYKAVMHEAIKRLDSEFRGQKSQFMILLDQQDDMQQAGSSTSMRHEIVCSAALSMFGAEKRRTLIEPPMQAESHLYQSLQCADWICGLVGRLVRYEIEPNVVPKHLAFEKYFAARLRQVSRRSSIRKKPQIVPADLLED</sequence>
<proteinExistence type="predicted"/>
<protein>
    <recommendedName>
        <fullName evidence="3">DUF3800 domain-containing protein</fullName>
    </recommendedName>
</protein>